<feature type="domain" description="N-acetyltransferase" evidence="1">
    <location>
        <begin position="28"/>
        <end position="128"/>
    </location>
</feature>
<evidence type="ECO:0000259" key="1">
    <source>
        <dbReference type="Pfam" id="PF00583"/>
    </source>
</evidence>
<evidence type="ECO:0000313" key="3">
    <source>
        <dbReference type="Proteomes" id="UP000494211"/>
    </source>
</evidence>
<organism evidence="2 3">
    <name type="scientific">Bifidobacterium pseudocatenulatum</name>
    <dbReference type="NCBI Taxonomy" id="28026"/>
    <lineage>
        <taxon>Bacteria</taxon>
        <taxon>Bacillati</taxon>
        <taxon>Actinomycetota</taxon>
        <taxon>Actinomycetes</taxon>
        <taxon>Bifidobacteriales</taxon>
        <taxon>Bifidobacteriaceae</taxon>
        <taxon>Bifidobacterium</taxon>
    </lineage>
</organism>
<sequence length="156" mass="18714">MLRLHPTQNWETPYEFDTNGFTEEWWHNINITETIADQQENDYWSFRENDTEIVRVWLEKSRLNDHYEHLTPPETITKVIFFEVREPYKRQGYGTEAVKMLMPHYNNQLIAAFPINDAADSFWHSVGFVYYPRTDGTDLRCSNVRSIAPLFVYDNR</sequence>
<gene>
    <name evidence="2" type="ORF">BIFLH658_01583</name>
</gene>
<dbReference type="Pfam" id="PF00583">
    <property type="entry name" value="Acetyltransf_1"/>
    <property type="match status" value="1"/>
</dbReference>
<dbReference type="InterPro" id="IPR000182">
    <property type="entry name" value="GNAT_dom"/>
</dbReference>
<comment type="caution">
    <text evidence="2">The sequence shown here is derived from an EMBL/GenBank/DDBJ whole genome shotgun (WGS) entry which is preliminary data.</text>
</comment>
<keyword evidence="3" id="KW-1185">Reference proteome</keyword>
<dbReference type="EMBL" id="CABWJV010000004">
    <property type="protein sequence ID" value="VWQ23820.1"/>
    <property type="molecule type" value="Genomic_DNA"/>
</dbReference>
<reference evidence="2 3" key="1">
    <citation type="submission" date="2019-10" db="EMBL/GenBank/DDBJ databases">
        <authorList>
            <consortium name="Melissa Lawson"/>
            <person name="O'neill I."/>
        </authorList>
    </citation>
    <scope>NUCLEOTIDE SEQUENCE [LARGE SCALE GENOMIC DNA]</scope>
    <source>
        <strain evidence="2">LH_658</strain>
    </source>
</reference>
<protein>
    <recommendedName>
        <fullName evidence="1">N-acetyltransferase domain-containing protein</fullName>
    </recommendedName>
</protein>
<accession>A0ABY6YCY5</accession>
<proteinExistence type="predicted"/>
<dbReference type="Gene3D" id="3.40.630.30">
    <property type="match status" value="1"/>
</dbReference>
<name>A0ABY6YCY5_BIFPS</name>
<dbReference type="SUPFAM" id="SSF55729">
    <property type="entry name" value="Acyl-CoA N-acyltransferases (Nat)"/>
    <property type="match status" value="1"/>
</dbReference>
<dbReference type="Proteomes" id="UP000494211">
    <property type="component" value="Unassembled WGS sequence"/>
</dbReference>
<dbReference type="InterPro" id="IPR016181">
    <property type="entry name" value="Acyl_CoA_acyltransferase"/>
</dbReference>
<evidence type="ECO:0000313" key="2">
    <source>
        <dbReference type="EMBL" id="VWQ23820.1"/>
    </source>
</evidence>